<dbReference type="InterPro" id="IPR016181">
    <property type="entry name" value="Acyl_CoA_acyltransferase"/>
</dbReference>
<dbReference type="RefSeq" id="WP_120325503.1">
    <property type="nucleotide sequence ID" value="NZ_RAPF01000007.1"/>
</dbReference>
<protein>
    <submittedName>
        <fullName evidence="2">N-acetyltransferase</fullName>
    </submittedName>
</protein>
<dbReference type="PANTHER" id="PTHR43792">
    <property type="entry name" value="GNAT FAMILY, PUTATIVE (AFU_ORTHOLOGUE AFUA_3G00765)-RELATED-RELATED"/>
    <property type="match status" value="1"/>
</dbReference>
<dbReference type="OrthoDB" id="6293260at2"/>
<dbReference type="AlphaFoldDB" id="A0A420EEM3"/>
<dbReference type="PANTHER" id="PTHR43792:SF1">
    <property type="entry name" value="N-ACETYLTRANSFERASE DOMAIN-CONTAINING PROTEIN"/>
    <property type="match status" value="1"/>
</dbReference>
<comment type="caution">
    <text evidence="2">The sequence shown here is derived from an EMBL/GenBank/DDBJ whole genome shotgun (WGS) entry which is preliminary data.</text>
</comment>
<dbReference type="Proteomes" id="UP000284395">
    <property type="component" value="Unassembled WGS sequence"/>
</dbReference>
<sequence>MSEGPLLFTERLELWKPQPHDMHEAIALARHEETARFLGGNKTYAEDVTRFMRHTGSWLLFGYGNFMLRKRGELPILGTLSIFYSWRDLGDDMDGHPEAGWILRQGMAGQGYAYEAMSAILEWFDAQHRLPLNCMIELNNTASIRLAGKLGFERMRQTELSDGTVVQLFHREAGGMRNPI</sequence>
<dbReference type="InterPro" id="IPR051531">
    <property type="entry name" value="N-acetyltransferase"/>
</dbReference>
<accession>A0A420EEM3</accession>
<keyword evidence="2" id="KW-0808">Transferase</keyword>
<evidence type="ECO:0000313" key="3">
    <source>
        <dbReference type="Proteomes" id="UP000284395"/>
    </source>
</evidence>
<feature type="domain" description="N-acetyltransferase" evidence="1">
    <location>
        <begin position="11"/>
        <end position="153"/>
    </location>
</feature>
<evidence type="ECO:0000259" key="1">
    <source>
        <dbReference type="Pfam" id="PF13302"/>
    </source>
</evidence>
<gene>
    <name evidence="2" type="ORF">D6851_13955</name>
</gene>
<dbReference type="Gene3D" id="3.40.630.30">
    <property type="match status" value="1"/>
</dbReference>
<dbReference type="GO" id="GO:0016747">
    <property type="term" value="F:acyltransferase activity, transferring groups other than amino-acyl groups"/>
    <property type="evidence" value="ECO:0007669"/>
    <property type="project" value="InterPro"/>
</dbReference>
<dbReference type="EMBL" id="RAPF01000007">
    <property type="protein sequence ID" value="RKF19108.1"/>
    <property type="molecule type" value="Genomic_DNA"/>
</dbReference>
<dbReference type="InterPro" id="IPR000182">
    <property type="entry name" value="GNAT_dom"/>
</dbReference>
<proteinExistence type="predicted"/>
<organism evidence="2 3">
    <name type="scientific">Altericroceibacterium spongiae</name>
    <dbReference type="NCBI Taxonomy" id="2320269"/>
    <lineage>
        <taxon>Bacteria</taxon>
        <taxon>Pseudomonadati</taxon>
        <taxon>Pseudomonadota</taxon>
        <taxon>Alphaproteobacteria</taxon>
        <taxon>Sphingomonadales</taxon>
        <taxon>Erythrobacteraceae</taxon>
        <taxon>Altericroceibacterium</taxon>
    </lineage>
</organism>
<keyword evidence="3" id="KW-1185">Reference proteome</keyword>
<name>A0A420EEM3_9SPHN</name>
<dbReference type="Pfam" id="PF13302">
    <property type="entry name" value="Acetyltransf_3"/>
    <property type="match status" value="1"/>
</dbReference>
<reference evidence="2 3" key="1">
    <citation type="submission" date="2018-09" db="EMBL/GenBank/DDBJ databases">
        <title>Altererythrobacter spongiae sp. nov., isolated from a marine sponge.</title>
        <authorList>
            <person name="Zhuang L."/>
            <person name="Luo L."/>
        </authorList>
    </citation>
    <scope>NUCLEOTIDE SEQUENCE [LARGE SCALE GENOMIC DNA]</scope>
    <source>
        <strain evidence="2 3">HN-Y73</strain>
    </source>
</reference>
<evidence type="ECO:0000313" key="2">
    <source>
        <dbReference type="EMBL" id="RKF19108.1"/>
    </source>
</evidence>
<dbReference type="SUPFAM" id="SSF55729">
    <property type="entry name" value="Acyl-CoA N-acyltransferases (Nat)"/>
    <property type="match status" value="1"/>
</dbReference>